<dbReference type="Gene3D" id="4.10.240.10">
    <property type="entry name" value="Zn(2)-C6 fungal-type DNA-binding domain"/>
    <property type="match status" value="1"/>
</dbReference>
<evidence type="ECO:0000256" key="2">
    <source>
        <dbReference type="ARBA" id="ARBA00022723"/>
    </source>
</evidence>
<evidence type="ECO:0000256" key="1">
    <source>
        <dbReference type="ARBA" id="ARBA00004123"/>
    </source>
</evidence>
<dbReference type="CDD" id="cd00067">
    <property type="entry name" value="GAL4"/>
    <property type="match status" value="1"/>
</dbReference>
<name>A0A177W9X1_BATDL</name>
<keyword evidence="5" id="KW-0539">Nucleus</keyword>
<feature type="region of interest" description="Disordered" evidence="6">
    <location>
        <begin position="153"/>
        <end position="196"/>
    </location>
</feature>
<protein>
    <recommendedName>
        <fullName evidence="7">Zn(2)-C6 fungal-type domain-containing protein</fullName>
    </recommendedName>
</protein>
<dbReference type="PANTHER" id="PTHR47338">
    <property type="entry name" value="ZN(II)2CYS6 TRANSCRIPTION FACTOR (EUROFUNG)-RELATED"/>
    <property type="match status" value="1"/>
</dbReference>
<dbReference type="SUPFAM" id="SSF57701">
    <property type="entry name" value="Zn2/Cys6 DNA-binding domain"/>
    <property type="match status" value="1"/>
</dbReference>
<dbReference type="GO" id="GO:0006351">
    <property type="term" value="P:DNA-templated transcription"/>
    <property type="evidence" value="ECO:0007669"/>
    <property type="project" value="InterPro"/>
</dbReference>
<evidence type="ECO:0000256" key="3">
    <source>
        <dbReference type="ARBA" id="ARBA00023015"/>
    </source>
</evidence>
<dbReference type="VEuPathDB" id="FungiDB:BDEG_20595"/>
<evidence type="ECO:0000256" key="4">
    <source>
        <dbReference type="ARBA" id="ARBA00023163"/>
    </source>
</evidence>
<evidence type="ECO:0000259" key="7">
    <source>
        <dbReference type="PROSITE" id="PS50048"/>
    </source>
</evidence>
<dbReference type="STRING" id="403673.A0A177W9X1"/>
<sequence length="773" mass="87057">MDISDENCNGSTFDTMSVSKPNGHDSLMASHPRPSRATPASTRRSKHAASALPQTRKACESCRQKKVRCEGGRPSCTECIARQLVCIYSVQQRRNNHQQRKTPAWTPSPNHMQTMRVMEQRLLELELKLNQVAPENQNGLAPTSMNPAFAMSHQPSLLQPSHSRSPSATQHSASPSISTDQSTLSDHSLFQDSTTQSQQLQECASSYFQSHPIPSIPDASSVDDLPRFSFEVYTILHQHICSAFPLLTVDNPYISLNSPFILNAAHAVTARYTTRPRRGAPLYHKGKAYFERAINMMGDVLLEGPSYTNILGMLLLSWWCVGIGWCDKAWLCTNNAVSMAHLLGLHNEVRYPSNVSPLEQQLRRTIWWILYECDREGAISNRMPFSIQESSPKLVPYPADLSFITANRESQESEWEMGIKRKDNSFLLSKPTMTKSSPCLSMGEKAADSEPVLVAIYDEHQNKTFALPDTFFGNIDRLSELLHITTRLHKLCIFEAELDPLNSSINILNKISADRHEIHNDLHSWLAQLPKLLQHPHSIYFPQPKLLFRQTWRDAYILALYHSSLIELHLPNLARMADLGLHSVVCSDPIFSICVDSALVVERIVTTMLVHNRYGLYMPPGFHCTILPAAKLIWIVARVGYKPHEAHLHYQAGLHTQSGIDTIHEKFIQFIENCLVYWCVLHKHLDMLRMLRRTFTPLLTAPIYNGECGSKSIESTFQNVASLSHHTYTKATGSGCVSLGLRNVDDGDKIGADLAQPFDLQPTAEKLFGFDPF</sequence>
<dbReference type="GO" id="GO:0005634">
    <property type="term" value="C:nucleus"/>
    <property type="evidence" value="ECO:0007669"/>
    <property type="project" value="UniProtKB-SubCell"/>
</dbReference>
<organism evidence="8 9">
    <name type="scientific">Batrachochytrium dendrobatidis (strain JEL423)</name>
    <dbReference type="NCBI Taxonomy" id="403673"/>
    <lineage>
        <taxon>Eukaryota</taxon>
        <taxon>Fungi</taxon>
        <taxon>Fungi incertae sedis</taxon>
        <taxon>Chytridiomycota</taxon>
        <taxon>Chytridiomycota incertae sedis</taxon>
        <taxon>Chytridiomycetes</taxon>
        <taxon>Rhizophydiales</taxon>
        <taxon>Rhizophydiales incertae sedis</taxon>
        <taxon>Batrachochytrium</taxon>
    </lineage>
</organism>
<dbReference type="InterPro" id="IPR036864">
    <property type="entry name" value="Zn2-C6_fun-type_DNA-bd_sf"/>
</dbReference>
<dbReference type="PROSITE" id="PS00463">
    <property type="entry name" value="ZN2_CY6_FUNGAL_1"/>
    <property type="match status" value="1"/>
</dbReference>
<evidence type="ECO:0000313" key="9">
    <source>
        <dbReference type="Proteomes" id="UP000077115"/>
    </source>
</evidence>
<gene>
    <name evidence="8" type="ORF">BDEG_20595</name>
</gene>
<dbReference type="SMART" id="SM00066">
    <property type="entry name" value="GAL4"/>
    <property type="match status" value="1"/>
</dbReference>
<accession>A0A177W9X1</accession>
<keyword evidence="3" id="KW-0805">Transcription regulation</keyword>
<dbReference type="GO" id="GO:0008270">
    <property type="term" value="F:zinc ion binding"/>
    <property type="evidence" value="ECO:0007669"/>
    <property type="project" value="InterPro"/>
</dbReference>
<dbReference type="PROSITE" id="PS50048">
    <property type="entry name" value="ZN2_CY6_FUNGAL_2"/>
    <property type="match status" value="1"/>
</dbReference>
<evidence type="ECO:0000256" key="6">
    <source>
        <dbReference type="SAM" id="MobiDB-lite"/>
    </source>
</evidence>
<dbReference type="Proteomes" id="UP000077115">
    <property type="component" value="Unassembled WGS sequence"/>
</dbReference>
<dbReference type="PRINTS" id="PR00755">
    <property type="entry name" value="AFLATOXINBRP"/>
</dbReference>
<dbReference type="InterPro" id="IPR001138">
    <property type="entry name" value="Zn2Cys6_DnaBD"/>
</dbReference>
<dbReference type="InterPro" id="IPR007219">
    <property type="entry name" value="XnlR_reg_dom"/>
</dbReference>
<feature type="region of interest" description="Disordered" evidence="6">
    <location>
        <begin position="1"/>
        <end position="52"/>
    </location>
</feature>
<dbReference type="SMART" id="SM00906">
    <property type="entry name" value="Fungal_trans"/>
    <property type="match status" value="1"/>
</dbReference>
<feature type="domain" description="Zn(2)-C6 fungal-type" evidence="7">
    <location>
        <begin position="58"/>
        <end position="88"/>
    </location>
</feature>
<comment type="subcellular location">
    <subcellularLocation>
        <location evidence="1">Nucleus</location>
    </subcellularLocation>
</comment>
<dbReference type="GO" id="GO:0003677">
    <property type="term" value="F:DNA binding"/>
    <property type="evidence" value="ECO:0007669"/>
    <property type="project" value="InterPro"/>
</dbReference>
<dbReference type="PANTHER" id="PTHR47338:SF5">
    <property type="entry name" value="ZN(II)2CYS6 TRANSCRIPTION FACTOR (EUROFUNG)"/>
    <property type="match status" value="1"/>
</dbReference>
<dbReference type="InterPro" id="IPR050815">
    <property type="entry name" value="TF_fung"/>
</dbReference>
<dbReference type="OrthoDB" id="2159235at2759"/>
<reference evidence="8 9" key="1">
    <citation type="submission" date="2006-10" db="EMBL/GenBank/DDBJ databases">
        <title>The Genome Sequence of Batrachochytrium dendrobatidis JEL423.</title>
        <authorList>
            <consortium name="The Broad Institute Genome Sequencing Platform"/>
            <person name="Birren B."/>
            <person name="Lander E."/>
            <person name="Galagan J."/>
            <person name="Cuomo C."/>
            <person name="Devon K."/>
            <person name="Jaffe D."/>
            <person name="Butler J."/>
            <person name="Alvarez P."/>
            <person name="Gnerre S."/>
            <person name="Grabherr M."/>
            <person name="Kleber M."/>
            <person name="Mauceli E."/>
            <person name="Brockman W."/>
            <person name="Young S."/>
            <person name="LaButti K."/>
            <person name="Sykes S."/>
            <person name="DeCaprio D."/>
            <person name="Crawford M."/>
            <person name="Koehrsen M."/>
            <person name="Engels R."/>
            <person name="Montgomery P."/>
            <person name="Pearson M."/>
            <person name="Howarth C."/>
            <person name="Larson L."/>
            <person name="White J."/>
            <person name="O'Leary S."/>
            <person name="Kodira C."/>
            <person name="Zeng Q."/>
            <person name="Yandava C."/>
            <person name="Alvarado L."/>
            <person name="Longcore J."/>
            <person name="James T."/>
        </authorList>
    </citation>
    <scope>NUCLEOTIDE SEQUENCE [LARGE SCALE GENOMIC DNA]</scope>
    <source>
        <strain evidence="8 9">JEL423</strain>
    </source>
</reference>
<dbReference type="AlphaFoldDB" id="A0A177W9X1"/>
<reference evidence="8 9" key="2">
    <citation type="submission" date="2016-05" db="EMBL/GenBank/DDBJ databases">
        <title>Lineage-specific infection strategies underlie the spectrum of fungal disease in amphibians.</title>
        <authorList>
            <person name="Cuomo C.A."/>
            <person name="Farrer R.A."/>
            <person name="James T."/>
            <person name="Longcore J."/>
            <person name="Birren B."/>
        </authorList>
    </citation>
    <scope>NUCLEOTIDE SEQUENCE [LARGE SCALE GENOMIC DNA]</scope>
    <source>
        <strain evidence="8 9">JEL423</strain>
    </source>
</reference>
<keyword evidence="2" id="KW-0479">Metal-binding</keyword>
<dbReference type="CDD" id="cd12148">
    <property type="entry name" value="fungal_TF_MHR"/>
    <property type="match status" value="1"/>
</dbReference>
<keyword evidence="4" id="KW-0804">Transcription</keyword>
<proteinExistence type="predicted"/>
<dbReference type="EMBL" id="DS022300">
    <property type="protein sequence ID" value="OAJ36420.1"/>
    <property type="molecule type" value="Genomic_DNA"/>
</dbReference>
<feature type="compositionally biased region" description="Polar residues" evidence="6">
    <location>
        <begin position="1"/>
        <end position="20"/>
    </location>
</feature>
<dbReference type="Pfam" id="PF04082">
    <property type="entry name" value="Fungal_trans"/>
    <property type="match status" value="1"/>
</dbReference>
<dbReference type="Pfam" id="PF00172">
    <property type="entry name" value="Zn_clus"/>
    <property type="match status" value="1"/>
</dbReference>
<evidence type="ECO:0000313" key="8">
    <source>
        <dbReference type="EMBL" id="OAJ36420.1"/>
    </source>
</evidence>
<evidence type="ECO:0000256" key="5">
    <source>
        <dbReference type="ARBA" id="ARBA00023242"/>
    </source>
</evidence>
<dbReference type="GO" id="GO:0000981">
    <property type="term" value="F:DNA-binding transcription factor activity, RNA polymerase II-specific"/>
    <property type="evidence" value="ECO:0007669"/>
    <property type="project" value="InterPro"/>
</dbReference>